<organism evidence="3 4">
    <name type="scientific">Dietzia cinnamea</name>
    <dbReference type="NCBI Taxonomy" id="321318"/>
    <lineage>
        <taxon>Bacteria</taxon>
        <taxon>Bacillati</taxon>
        <taxon>Actinomycetota</taxon>
        <taxon>Actinomycetes</taxon>
        <taxon>Mycobacteriales</taxon>
        <taxon>Dietziaceae</taxon>
        <taxon>Dietzia</taxon>
    </lineage>
</organism>
<feature type="signal peptide" evidence="2">
    <location>
        <begin position="1"/>
        <end position="24"/>
    </location>
</feature>
<evidence type="ECO:0000313" key="4">
    <source>
        <dbReference type="Proteomes" id="UP001560293"/>
    </source>
</evidence>
<evidence type="ECO:0000256" key="1">
    <source>
        <dbReference type="SAM" id="MobiDB-lite"/>
    </source>
</evidence>
<gene>
    <name evidence="3" type="ORF">AB6N35_06980</name>
</gene>
<comment type="caution">
    <text evidence="3">The sequence shown here is derived from an EMBL/GenBank/DDBJ whole genome shotgun (WGS) entry which is preliminary data.</text>
</comment>
<evidence type="ECO:0008006" key="5">
    <source>
        <dbReference type="Google" id="ProtNLM"/>
    </source>
</evidence>
<dbReference type="Proteomes" id="UP001560293">
    <property type="component" value="Unassembled WGS sequence"/>
</dbReference>
<evidence type="ECO:0000256" key="2">
    <source>
        <dbReference type="SAM" id="SignalP"/>
    </source>
</evidence>
<feature type="region of interest" description="Disordered" evidence="1">
    <location>
        <begin position="114"/>
        <end position="152"/>
    </location>
</feature>
<accession>A0ABV3YKC2</accession>
<keyword evidence="2" id="KW-0732">Signal</keyword>
<sequence>MKKTIAVIGSAAALSFAGAGLASAQSAVPGVDAGSLGAGETVETPGEDVETPAEVSAIAEQICGTIDAYDFLGSAEGVVPGLSGEDCAANAQLAVDAAFSGDIQGAIDILRGIEAEVPDEDDAEDDVDTEEPVEGENVAPEGDDEPVTTAVA</sequence>
<keyword evidence="4" id="KW-1185">Reference proteome</keyword>
<feature type="compositionally biased region" description="Acidic residues" evidence="1">
    <location>
        <begin position="116"/>
        <end position="134"/>
    </location>
</feature>
<reference evidence="4" key="1">
    <citation type="submission" date="2024-07" db="EMBL/GenBank/DDBJ databases">
        <title>Pseudomonas strain that inhibits Aeromonas fish pathogens.</title>
        <authorList>
            <person name="Wildschutte H."/>
        </authorList>
    </citation>
    <scope>NUCLEOTIDE SEQUENCE [LARGE SCALE GENOMIC DNA]</scope>
    <source>
        <strain evidence="4">n60</strain>
    </source>
</reference>
<feature type="chain" id="PRO_5045807972" description="Secreted protein" evidence="2">
    <location>
        <begin position="25"/>
        <end position="152"/>
    </location>
</feature>
<protein>
    <recommendedName>
        <fullName evidence="5">Secreted protein</fullName>
    </recommendedName>
</protein>
<evidence type="ECO:0000313" key="3">
    <source>
        <dbReference type="EMBL" id="MEX6464097.1"/>
    </source>
</evidence>
<name>A0ABV3YKC2_9ACTN</name>
<proteinExistence type="predicted"/>
<dbReference type="RefSeq" id="WP_061228625.1">
    <property type="nucleotide sequence ID" value="NZ_JALXLT010000039.1"/>
</dbReference>
<dbReference type="EMBL" id="JBFTEZ010000002">
    <property type="protein sequence ID" value="MEX6464097.1"/>
    <property type="molecule type" value="Genomic_DNA"/>
</dbReference>